<evidence type="ECO:0000259" key="7">
    <source>
        <dbReference type="Pfam" id="PF04138"/>
    </source>
</evidence>
<dbReference type="GO" id="GO:0000271">
    <property type="term" value="P:polysaccharide biosynthetic process"/>
    <property type="evidence" value="ECO:0007669"/>
    <property type="project" value="InterPro"/>
</dbReference>
<evidence type="ECO:0000256" key="4">
    <source>
        <dbReference type="ARBA" id="ARBA00022989"/>
    </source>
</evidence>
<proteinExistence type="inferred from homology"/>
<evidence type="ECO:0000256" key="5">
    <source>
        <dbReference type="ARBA" id="ARBA00023136"/>
    </source>
</evidence>
<dbReference type="PANTHER" id="PTHR38459">
    <property type="entry name" value="PROPHAGE BACTOPRENOL-LINKED GLUCOSE TRANSLOCASE HOMOLOG"/>
    <property type="match status" value="1"/>
</dbReference>
<reference evidence="9" key="2">
    <citation type="submission" date="2016-01" db="EMBL/GenBank/DDBJ databases">
        <title>First complete genome sequence of a species in the genus Microterricola, an extremophilic cold active enzyme producing strain ERGS5:02 isolated from Sikkim Himalaya.</title>
        <authorList>
            <person name="Kumar R."/>
            <person name="Singh D."/>
            <person name="Swarnkar M.K."/>
        </authorList>
    </citation>
    <scope>NUCLEOTIDE SEQUENCE [LARGE SCALE GENOMIC DNA]</scope>
    <source>
        <strain evidence="9">ERGS5:02</strain>
    </source>
</reference>
<dbReference type="PANTHER" id="PTHR38459:SF1">
    <property type="entry name" value="PROPHAGE BACTOPRENOL-LINKED GLUCOSE TRANSLOCASE HOMOLOG"/>
    <property type="match status" value="1"/>
</dbReference>
<feature type="transmembrane region" description="Helical" evidence="6">
    <location>
        <begin position="92"/>
        <end position="113"/>
    </location>
</feature>
<sequence>MSDDTAPGADAPQAVRPRSALSRLFAHSGVRYLFAGGLSFLVDFGLLALFHVVFGWPTGIAAGVAFVGSFAFTYTIQRTFSFGAQTPHGRALVRYTLLVAANTLATMGIVALIDSTVAGWGVGKVVATIVTTAWNYFAYRYWVFAPTQTAAPDVEPETQN</sequence>
<dbReference type="Pfam" id="PF04138">
    <property type="entry name" value="GtrA_DPMS_TM"/>
    <property type="match status" value="1"/>
</dbReference>
<evidence type="ECO:0000256" key="1">
    <source>
        <dbReference type="ARBA" id="ARBA00004141"/>
    </source>
</evidence>
<organism evidence="8 9">
    <name type="scientific">Microterricola viridarii</name>
    <dbReference type="NCBI Taxonomy" id="412690"/>
    <lineage>
        <taxon>Bacteria</taxon>
        <taxon>Bacillati</taxon>
        <taxon>Actinomycetota</taxon>
        <taxon>Actinomycetes</taxon>
        <taxon>Micrococcales</taxon>
        <taxon>Microbacteriaceae</taxon>
        <taxon>Microterricola</taxon>
    </lineage>
</organism>
<keyword evidence="3 6" id="KW-0812">Transmembrane</keyword>
<keyword evidence="9" id="KW-1185">Reference proteome</keyword>
<evidence type="ECO:0000256" key="3">
    <source>
        <dbReference type="ARBA" id="ARBA00022692"/>
    </source>
</evidence>
<accession>A0A0Y0MHI8</accession>
<gene>
    <name evidence="8" type="ORF">AWU67_01970</name>
</gene>
<evidence type="ECO:0000256" key="6">
    <source>
        <dbReference type="SAM" id="Phobius"/>
    </source>
</evidence>
<dbReference type="EMBL" id="CP014145">
    <property type="protein sequence ID" value="AMB57835.1"/>
    <property type="molecule type" value="Genomic_DNA"/>
</dbReference>
<name>A0A0Y0MHI8_9MICO</name>
<dbReference type="AlphaFoldDB" id="A0A0Y0MHI8"/>
<dbReference type="GO" id="GO:0005886">
    <property type="term" value="C:plasma membrane"/>
    <property type="evidence" value="ECO:0007669"/>
    <property type="project" value="TreeGrafter"/>
</dbReference>
<dbReference type="InterPro" id="IPR051401">
    <property type="entry name" value="GtrA_CellWall_Glycosyl"/>
</dbReference>
<keyword evidence="5 6" id="KW-0472">Membrane</keyword>
<dbReference type="Proteomes" id="UP000058305">
    <property type="component" value="Chromosome"/>
</dbReference>
<feature type="domain" description="GtrA/DPMS transmembrane" evidence="7">
    <location>
        <begin position="31"/>
        <end position="144"/>
    </location>
</feature>
<feature type="transmembrane region" description="Helical" evidence="6">
    <location>
        <begin position="119"/>
        <end position="139"/>
    </location>
</feature>
<evidence type="ECO:0000313" key="8">
    <source>
        <dbReference type="EMBL" id="AMB57835.1"/>
    </source>
</evidence>
<keyword evidence="4 6" id="KW-1133">Transmembrane helix</keyword>
<evidence type="ECO:0000256" key="2">
    <source>
        <dbReference type="ARBA" id="ARBA00009399"/>
    </source>
</evidence>
<dbReference type="OrthoDB" id="2082501at2"/>
<comment type="similarity">
    <text evidence="2">Belongs to the GtrA family.</text>
</comment>
<dbReference type="InterPro" id="IPR007267">
    <property type="entry name" value="GtrA_DPMS_TM"/>
</dbReference>
<comment type="subcellular location">
    <subcellularLocation>
        <location evidence="1">Membrane</location>
        <topology evidence="1">Multi-pass membrane protein</topology>
    </subcellularLocation>
</comment>
<dbReference type="KEGG" id="mvd:AWU67_01970"/>
<protein>
    <recommendedName>
        <fullName evidence="7">GtrA/DPMS transmembrane domain-containing protein</fullName>
    </recommendedName>
</protein>
<reference evidence="8 9" key="1">
    <citation type="journal article" date="2016" name="J. Biotechnol.">
        <title>First complete genome sequence of a species in the genus Microterricola, an extremophilic cold active enzyme producing bacterial strain ERGS5:02 isolated from Sikkim Himalaya.</title>
        <authorList>
            <person name="Himanshu"/>
            <person name="Swarnkar M.K."/>
            <person name="Singh D."/>
            <person name="Kumar R."/>
        </authorList>
    </citation>
    <scope>NUCLEOTIDE SEQUENCE [LARGE SCALE GENOMIC DNA]</scope>
    <source>
        <strain evidence="8 9">ERGS5:02</strain>
    </source>
</reference>
<evidence type="ECO:0000313" key="9">
    <source>
        <dbReference type="Proteomes" id="UP000058305"/>
    </source>
</evidence>
<dbReference type="RefSeq" id="WP_067226068.1">
    <property type="nucleotide sequence ID" value="NZ_CP014145.1"/>
</dbReference>